<dbReference type="GO" id="GO:0052717">
    <property type="term" value="F:tRNA-specific adenosine-34 deaminase activity"/>
    <property type="evidence" value="ECO:0007669"/>
    <property type="project" value="UniProtKB-UniRule"/>
</dbReference>
<feature type="region of interest" description="Disordered" evidence="9">
    <location>
        <begin position="1"/>
        <end position="24"/>
    </location>
</feature>
<gene>
    <name evidence="8 11" type="primary">tadA</name>
    <name evidence="11" type="ORF">R6G74_07645</name>
    <name evidence="12" type="ORF">R6P33_06805</name>
</gene>
<dbReference type="EMBL" id="JAWNFV010000017">
    <property type="protein sequence ID" value="MDY5141174.1"/>
    <property type="molecule type" value="Genomic_DNA"/>
</dbReference>
<evidence type="ECO:0000256" key="4">
    <source>
        <dbReference type="ARBA" id="ARBA00022723"/>
    </source>
</evidence>
<evidence type="ECO:0000313" key="12">
    <source>
        <dbReference type="EMBL" id="MDY5146722.1"/>
    </source>
</evidence>
<dbReference type="PANTHER" id="PTHR11079">
    <property type="entry name" value="CYTOSINE DEAMINASE FAMILY MEMBER"/>
    <property type="match status" value="1"/>
</dbReference>
<dbReference type="Gene3D" id="3.40.140.10">
    <property type="entry name" value="Cytidine Deaminase, domain 2"/>
    <property type="match status" value="1"/>
</dbReference>
<evidence type="ECO:0000259" key="10">
    <source>
        <dbReference type="PROSITE" id="PS51747"/>
    </source>
</evidence>
<dbReference type="CDD" id="cd01285">
    <property type="entry name" value="nucleoside_deaminase"/>
    <property type="match status" value="1"/>
</dbReference>
<evidence type="ECO:0000256" key="1">
    <source>
        <dbReference type="ARBA" id="ARBA00010669"/>
    </source>
</evidence>
<dbReference type="GO" id="GO:0002100">
    <property type="term" value="P:tRNA wobble adenosine to inosine editing"/>
    <property type="evidence" value="ECO:0007669"/>
    <property type="project" value="UniProtKB-UniRule"/>
</dbReference>
<evidence type="ECO:0000313" key="11">
    <source>
        <dbReference type="EMBL" id="MDY5141174.1"/>
    </source>
</evidence>
<dbReference type="GeneID" id="92813375"/>
<dbReference type="PROSITE" id="PS51747">
    <property type="entry name" value="CYT_DCMP_DEAMINASES_2"/>
    <property type="match status" value="1"/>
</dbReference>
<feature type="binding site" evidence="8">
    <location>
        <position position="110"/>
    </location>
    <ligand>
        <name>Zn(2+)</name>
        <dbReference type="ChEBI" id="CHEBI:29105"/>
        <note>catalytic</note>
    </ligand>
</feature>
<feature type="active site" description="Proton donor" evidence="8">
    <location>
        <position position="82"/>
    </location>
</feature>
<comment type="function">
    <text evidence="8">Catalyzes the deamination of adenosine to inosine at the wobble position 34 of tRNA(Arg2).</text>
</comment>
<keyword evidence="6 8" id="KW-0862">Zinc</keyword>
<dbReference type="PROSITE" id="PS00903">
    <property type="entry name" value="CYT_DCMP_DEAMINASES_1"/>
    <property type="match status" value="1"/>
</dbReference>
<keyword evidence="3 8" id="KW-0819">tRNA processing</keyword>
<evidence type="ECO:0000256" key="7">
    <source>
        <dbReference type="ARBA" id="ARBA00048045"/>
    </source>
</evidence>
<evidence type="ECO:0000256" key="6">
    <source>
        <dbReference type="ARBA" id="ARBA00022833"/>
    </source>
</evidence>
<evidence type="ECO:0000313" key="13">
    <source>
        <dbReference type="Proteomes" id="UP001284901"/>
    </source>
</evidence>
<evidence type="ECO:0000256" key="3">
    <source>
        <dbReference type="ARBA" id="ARBA00022694"/>
    </source>
</evidence>
<dbReference type="SUPFAM" id="SSF53927">
    <property type="entry name" value="Cytidine deaminase-like"/>
    <property type="match status" value="1"/>
</dbReference>
<dbReference type="Pfam" id="PF00383">
    <property type="entry name" value="dCMP_cyt_deam_1"/>
    <property type="match status" value="1"/>
</dbReference>
<comment type="similarity">
    <text evidence="1">Belongs to the cytidine and deoxycytidylate deaminase family. ADAT2 subfamily.</text>
</comment>
<sequence length="174" mass="18735">MRGDMRADSRGSADAPEDTPEDRCGDMRAAEKLFMREAMELAARAAAGGDVPVGALVVVDGAVVARGWNTRECEHDPAGHAEIMALRAAGAALGRWRLDDADIYVTLEPCTMCAGAMVGARIRRLIFGAWDEKAGAAGSLRDVVRDPRLNHRIEVIGGVLEEETSAQLRKFFRG</sequence>
<dbReference type="PANTHER" id="PTHR11079:SF202">
    <property type="entry name" value="TRNA-SPECIFIC ADENOSINE DEAMINASE"/>
    <property type="match status" value="1"/>
</dbReference>
<dbReference type="InterPro" id="IPR016193">
    <property type="entry name" value="Cytidine_deaminase-like"/>
</dbReference>
<evidence type="ECO:0000256" key="9">
    <source>
        <dbReference type="SAM" id="MobiDB-lite"/>
    </source>
</evidence>
<protein>
    <recommendedName>
        <fullName evidence="8">tRNA-specific adenosine deaminase</fullName>
        <ecNumber evidence="8">3.5.4.33</ecNumber>
    </recommendedName>
</protein>
<dbReference type="RefSeq" id="WP_244899301.1">
    <property type="nucleotide sequence ID" value="NZ_CAUPFC010000034.1"/>
</dbReference>
<evidence type="ECO:0000256" key="2">
    <source>
        <dbReference type="ARBA" id="ARBA00011738"/>
    </source>
</evidence>
<keyword evidence="13" id="KW-1185">Reference proteome</keyword>
<dbReference type="Proteomes" id="UP001288320">
    <property type="component" value="Unassembled WGS sequence"/>
</dbReference>
<keyword evidence="5 8" id="KW-0378">Hydrolase</keyword>
<comment type="cofactor">
    <cofactor evidence="8">
        <name>Zn(2+)</name>
        <dbReference type="ChEBI" id="CHEBI:29105"/>
    </cofactor>
    <text evidence="8">Binds 1 zinc ion per subunit.</text>
</comment>
<organism evidence="11 14">
    <name type="scientific">Actinotignum timonense</name>
    <dbReference type="NCBI Taxonomy" id="1870995"/>
    <lineage>
        <taxon>Bacteria</taxon>
        <taxon>Bacillati</taxon>
        <taxon>Actinomycetota</taxon>
        <taxon>Actinomycetes</taxon>
        <taxon>Actinomycetales</taxon>
        <taxon>Actinomycetaceae</taxon>
        <taxon>Actinotignum</taxon>
    </lineage>
</organism>
<dbReference type="EC" id="3.5.4.33" evidence="8"/>
<evidence type="ECO:0000313" key="14">
    <source>
        <dbReference type="Proteomes" id="UP001288320"/>
    </source>
</evidence>
<comment type="caution">
    <text evidence="11">The sequence shown here is derived from an EMBL/GenBank/DDBJ whole genome shotgun (WGS) entry which is preliminary data.</text>
</comment>
<dbReference type="FunFam" id="3.40.140.10:FF:000005">
    <property type="entry name" value="tRNA-specific adenosine deaminase"/>
    <property type="match status" value="1"/>
</dbReference>
<accession>A0AAW9HNJ8</accession>
<dbReference type="HAMAP" id="MF_00972">
    <property type="entry name" value="tRNA_aden_deaminase"/>
    <property type="match status" value="1"/>
</dbReference>
<feature type="compositionally biased region" description="Basic and acidic residues" evidence="9">
    <location>
        <begin position="1"/>
        <end position="11"/>
    </location>
</feature>
<evidence type="ECO:0000256" key="5">
    <source>
        <dbReference type="ARBA" id="ARBA00022801"/>
    </source>
</evidence>
<evidence type="ECO:0000256" key="8">
    <source>
        <dbReference type="HAMAP-Rule" id="MF_00972"/>
    </source>
</evidence>
<feature type="domain" description="CMP/dCMP-type deaminase" evidence="10">
    <location>
        <begin position="29"/>
        <end position="140"/>
    </location>
</feature>
<keyword evidence="4 8" id="KW-0479">Metal-binding</keyword>
<comment type="catalytic activity">
    <reaction evidence="7 8">
        <text>adenosine(34) in tRNA + H2O + H(+) = inosine(34) in tRNA + NH4(+)</text>
        <dbReference type="Rhea" id="RHEA:43168"/>
        <dbReference type="Rhea" id="RHEA-COMP:10373"/>
        <dbReference type="Rhea" id="RHEA-COMP:10374"/>
        <dbReference type="ChEBI" id="CHEBI:15377"/>
        <dbReference type="ChEBI" id="CHEBI:15378"/>
        <dbReference type="ChEBI" id="CHEBI:28938"/>
        <dbReference type="ChEBI" id="CHEBI:74411"/>
        <dbReference type="ChEBI" id="CHEBI:82852"/>
        <dbReference type="EC" id="3.5.4.33"/>
    </reaction>
</comment>
<dbReference type="NCBIfam" id="NF008113">
    <property type="entry name" value="PRK10860.1"/>
    <property type="match status" value="1"/>
</dbReference>
<name>A0AAW9HNJ8_9ACTO</name>
<dbReference type="EMBL" id="JAWNFY010000017">
    <property type="protein sequence ID" value="MDY5146722.1"/>
    <property type="molecule type" value="Genomic_DNA"/>
</dbReference>
<dbReference type="Proteomes" id="UP001284901">
    <property type="component" value="Unassembled WGS sequence"/>
</dbReference>
<feature type="binding site" evidence="8">
    <location>
        <position position="80"/>
    </location>
    <ligand>
        <name>Zn(2+)</name>
        <dbReference type="ChEBI" id="CHEBI:29105"/>
        <note>catalytic</note>
    </ligand>
</feature>
<comment type="subunit">
    <text evidence="2 8">Homodimer.</text>
</comment>
<reference evidence="11 13" key="1">
    <citation type="submission" date="2023-10" db="EMBL/GenBank/DDBJ databases">
        <title>Whole Genome based description of the genera Actinobaculum and Actinotignum reveals a complex phylogenetic relationship within the species included in the genus Actinotignum.</title>
        <authorList>
            <person name="Jensen C.S."/>
            <person name="Dargis R."/>
            <person name="Kemp M."/>
            <person name="Christensen J.J."/>
        </authorList>
    </citation>
    <scope>NUCLEOTIDE SEQUENCE</scope>
    <source>
        <strain evidence="12 13">SLA_B089</strain>
        <strain evidence="11">SLA_B245</strain>
    </source>
</reference>
<feature type="binding site" evidence="8">
    <location>
        <position position="113"/>
    </location>
    <ligand>
        <name>Zn(2+)</name>
        <dbReference type="ChEBI" id="CHEBI:29105"/>
        <note>catalytic</note>
    </ligand>
</feature>
<proteinExistence type="inferred from homology"/>
<dbReference type="InterPro" id="IPR016192">
    <property type="entry name" value="APOBEC/CMP_deaminase_Zn-bd"/>
</dbReference>
<dbReference type="InterPro" id="IPR002125">
    <property type="entry name" value="CMP_dCMP_dom"/>
</dbReference>
<dbReference type="InterPro" id="IPR028883">
    <property type="entry name" value="tRNA_aden_deaminase"/>
</dbReference>
<dbReference type="AlphaFoldDB" id="A0AAW9HNJ8"/>
<dbReference type="GO" id="GO:0008270">
    <property type="term" value="F:zinc ion binding"/>
    <property type="evidence" value="ECO:0007669"/>
    <property type="project" value="UniProtKB-UniRule"/>
</dbReference>